<gene>
    <name evidence="1" type="ORF">pdam_00021031</name>
</gene>
<dbReference type="EMBL" id="RCHS01000977">
    <property type="protein sequence ID" value="RMX55949.1"/>
    <property type="molecule type" value="Genomic_DNA"/>
</dbReference>
<comment type="caution">
    <text evidence="1">The sequence shown here is derived from an EMBL/GenBank/DDBJ whole genome shotgun (WGS) entry which is preliminary data.</text>
</comment>
<dbReference type="AlphaFoldDB" id="A0A3M6UQQ9"/>
<protein>
    <submittedName>
        <fullName evidence="1">Uncharacterized protein</fullName>
    </submittedName>
</protein>
<accession>A0A3M6UQQ9</accession>
<evidence type="ECO:0000313" key="2">
    <source>
        <dbReference type="Proteomes" id="UP000275408"/>
    </source>
</evidence>
<keyword evidence="2" id="KW-1185">Reference proteome</keyword>
<reference evidence="1 2" key="1">
    <citation type="journal article" date="2018" name="Sci. Rep.">
        <title>Comparative analysis of the Pocillopora damicornis genome highlights role of immune system in coral evolution.</title>
        <authorList>
            <person name="Cunning R."/>
            <person name="Bay R.A."/>
            <person name="Gillette P."/>
            <person name="Baker A.C."/>
            <person name="Traylor-Knowles N."/>
        </authorList>
    </citation>
    <scope>NUCLEOTIDE SEQUENCE [LARGE SCALE GENOMIC DNA]</scope>
    <source>
        <strain evidence="1">RSMAS</strain>
        <tissue evidence="1">Whole animal</tissue>
    </source>
</reference>
<proteinExistence type="predicted"/>
<organism evidence="1 2">
    <name type="scientific">Pocillopora damicornis</name>
    <name type="common">Cauliflower coral</name>
    <name type="synonym">Millepora damicornis</name>
    <dbReference type="NCBI Taxonomy" id="46731"/>
    <lineage>
        <taxon>Eukaryota</taxon>
        <taxon>Metazoa</taxon>
        <taxon>Cnidaria</taxon>
        <taxon>Anthozoa</taxon>
        <taxon>Hexacorallia</taxon>
        <taxon>Scleractinia</taxon>
        <taxon>Astrocoeniina</taxon>
        <taxon>Pocilloporidae</taxon>
        <taxon>Pocillopora</taxon>
    </lineage>
</organism>
<dbReference type="Proteomes" id="UP000275408">
    <property type="component" value="Unassembled WGS sequence"/>
</dbReference>
<sequence length="157" mass="17856">MRTQSKNNRIVEARENAGDHVTIVFSLASEWLRGWCKFSDQSQSKMHSVSILLMVLILSFAILRSGADYAACANNCYSTYRQCVGICKVQADCFSCSNSWRNCDAGCRKKRELAANLGAGVYSKKDEKLSEFSLKKAASEKQKRMWNLLFYRRKRTA</sequence>
<evidence type="ECO:0000313" key="1">
    <source>
        <dbReference type="EMBL" id="RMX55949.1"/>
    </source>
</evidence>
<name>A0A3M6UQQ9_POCDA</name>